<sequence>MLWKFVFTLTPNPIYNETAKNKISCCKETTAYFIYVGYTIELSNKFIVDFEKIIQFLGKYSNIQTETILKGK</sequence>
<dbReference type="EMBL" id="MNQU01000293">
    <property type="protein sequence ID" value="OKZ29843.1"/>
    <property type="molecule type" value="Genomic_DNA"/>
</dbReference>
<dbReference type="Proteomes" id="UP000186549">
    <property type="component" value="Unassembled WGS sequence"/>
</dbReference>
<evidence type="ECO:0000313" key="1">
    <source>
        <dbReference type="EMBL" id="OKZ29843.1"/>
    </source>
</evidence>
<accession>A0A1Q6HTI7</accession>
<reference evidence="1 2" key="1">
    <citation type="journal article" date="2016" name="Nat. Biotechnol.">
        <title>Measurement of bacterial replication rates in microbial communities.</title>
        <authorList>
            <person name="Brown C.T."/>
            <person name="Olm M.R."/>
            <person name="Thomas B.C."/>
            <person name="Banfield J.F."/>
        </authorList>
    </citation>
    <scope>NUCLEOTIDE SEQUENCE [LARGE SCALE GENOMIC DNA]</scope>
    <source>
        <strain evidence="1">45_41</strain>
    </source>
</reference>
<evidence type="ECO:0000313" key="2">
    <source>
        <dbReference type="Proteomes" id="UP000186549"/>
    </source>
</evidence>
<comment type="caution">
    <text evidence="1">The sequence shown here is derived from an EMBL/GenBank/DDBJ whole genome shotgun (WGS) entry which is preliminary data.</text>
</comment>
<organism evidence="1 2">
    <name type="scientific">Bacteroides uniformis</name>
    <dbReference type="NCBI Taxonomy" id="820"/>
    <lineage>
        <taxon>Bacteria</taxon>
        <taxon>Pseudomonadati</taxon>
        <taxon>Bacteroidota</taxon>
        <taxon>Bacteroidia</taxon>
        <taxon>Bacteroidales</taxon>
        <taxon>Bacteroidaceae</taxon>
        <taxon>Bacteroides</taxon>
    </lineage>
</organism>
<proteinExistence type="predicted"/>
<protein>
    <submittedName>
        <fullName evidence="1">Uncharacterized protein</fullName>
    </submittedName>
</protein>
<name>A0A1Q6HTI7_BACUN</name>
<gene>
    <name evidence="1" type="ORF">BHV79_16380</name>
</gene>
<dbReference type="AlphaFoldDB" id="A0A1Q6HTI7"/>